<dbReference type="Pfam" id="PF17871">
    <property type="entry name" value="AAA_lid_9"/>
    <property type="match status" value="1"/>
</dbReference>
<dbReference type="SMART" id="SM00382">
    <property type="entry name" value="AAA"/>
    <property type="match status" value="1"/>
</dbReference>
<feature type="transmembrane region" description="Helical" evidence="5">
    <location>
        <begin position="28"/>
        <end position="48"/>
    </location>
</feature>
<feature type="transmembrane region" description="Helical" evidence="5">
    <location>
        <begin position="60"/>
        <end position="81"/>
    </location>
</feature>
<dbReference type="InterPro" id="IPR003959">
    <property type="entry name" value="ATPase_AAA_core"/>
</dbReference>
<evidence type="ECO:0000256" key="2">
    <source>
        <dbReference type="ARBA" id="ARBA00022741"/>
    </source>
</evidence>
<evidence type="ECO:0000256" key="5">
    <source>
        <dbReference type="SAM" id="Phobius"/>
    </source>
</evidence>
<dbReference type="PRINTS" id="PR00300">
    <property type="entry name" value="CLPPROTEASEA"/>
</dbReference>
<dbReference type="Proteomes" id="UP000229784">
    <property type="component" value="Unassembled WGS sequence"/>
</dbReference>
<dbReference type="InterPro" id="IPR019489">
    <property type="entry name" value="Clp_ATPase_C"/>
</dbReference>
<evidence type="ECO:0000313" key="8">
    <source>
        <dbReference type="EMBL" id="PIU14159.1"/>
    </source>
</evidence>
<name>A0A2M6XTT4_9BACT</name>
<dbReference type="GO" id="GO:0034605">
    <property type="term" value="P:cellular response to heat"/>
    <property type="evidence" value="ECO:0007669"/>
    <property type="project" value="TreeGrafter"/>
</dbReference>
<keyword evidence="4" id="KW-0143">Chaperone</keyword>
<dbReference type="InterPro" id="IPR027417">
    <property type="entry name" value="P-loop_NTPase"/>
</dbReference>
<reference evidence="9" key="1">
    <citation type="submission" date="2017-09" db="EMBL/GenBank/DDBJ databases">
        <title>Depth-based differentiation of microbial function through sediment-hosted aquifers and enrichment of novel symbionts in the deep terrestrial subsurface.</title>
        <authorList>
            <person name="Probst A.J."/>
            <person name="Ladd B."/>
            <person name="Jarett J.K."/>
            <person name="Geller-Mcgrath D.E."/>
            <person name="Sieber C.M.K."/>
            <person name="Emerson J.B."/>
            <person name="Anantharaman K."/>
            <person name="Thomas B.C."/>
            <person name="Malmstrom R."/>
            <person name="Stieglmeier M."/>
            <person name="Klingl A."/>
            <person name="Woyke T."/>
            <person name="Ryan C.M."/>
            <person name="Banfield J.F."/>
        </authorList>
    </citation>
    <scope>NUCLEOTIDE SEQUENCE [LARGE SCALE GENOMIC DNA]</scope>
</reference>
<keyword evidence="5" id="KW-1133">Transmembrane helix</keyword>
<dbReference type="Gene3D" id="1.10.1780.10">
    <property type="entry name" value="Clp, N-terminal domain"/>
    <property type="match status" value="1"/>
</dbReference>
<dbReference type="SMART" id="SM01086">
    <property type="entry name" value="ClpB_D2-small"/>
    <property type="match status" value="1"/>
</dbReference>
<gene>
    <name evidence="8" type="ORF">COT20_02960</name>
</gene>
<dbReference type="Gene3D" id="1.10.8.60">
    <property type="match status" value="2"/>
</dbReference>
<evidence type="ECO:0008006" key="10">
    <source>
        <dbReference type="Google" id="ProtNLM"/>
    </source>
</evidence>
<dbReference type="PANTHER" id="PTHR11638">
    <property type="entry name" value="ATP-DEPENDENT CLP PROTEASE"/>
    <property type="match status" value="1"/>
</dbReference>
<dbReference type="CDD" id="cd19499">
    <property type="entry name" value="RecA-like_ClpB_Hsp104-like"/>
    <property type="match status" value="1"/>
</dbReference>
<keyword evidence="3" id="KW-0067">ATP-binding</keyword>
<evidence type="ECO:0000259" key="6">
    <source>
        <dbReference type="SMART" id="SM00382"/>
    </source>
</evidence>
<dbReference type="GO" id="GO:0005737">
    <property type="term" value="C:cytoplasm"/>
    <property type="evidence" value="ECO:0007669"/>
    <property type="project" value="TreeGrafter"/>
</dbReference>
<accession>A0A2M6XTT4</accession>
<dbReference type="PANTHER" id="PTHR11638:SF18">
    <property type="entry name" value="HEAT SHOCK PROTEIN 104"/>
    <property type="match status" value="1"/>
</dbReference>
<dbReference type="InterPro" id="IPR003593">
    <property type="entry name" value="AAA+_ATPase"/>
</dbReference>
<dbReference type="EMBL" id="PEXQ01000075">
    <property type="protein sequence ID" value="PIU14159.1"/>
    <property type="molecule type" value="Genomic_DNA"/>
</dbReference>
<protein>
    <recommendedName>
        <fullName evidence="10">Clp R domain-containing protein</fullName>
    </recommendedName>
</protein>
<dbReference type="SUPFAM" id="SSF52540">
    <property type="entry name" value="P-loop containing nucleoside triphosphate hydrolases"/>
    <property type="match status" value="2"/>
</dbReference>
<evidence type="ECO:0000256" key="4">
    <source>
        <dbReference type="ARBA" id="ARBA00023186"/>
    </source>
</evidence>
<comment type="caution">
    <text evidence="8">The sequence shown here is derived from an EMBL/GenBank/DDBJ whole genome shotgun (WGS) entry which is preliminary data.</text>
</comment>
<dbReference type="InterPro" id="IPR036628">
    <property type="entry name" value="Clp_N_dom_sf"/>
</dbReference>
<evidence type="ECO:0000313" key="9">
    <source>
        <dbReference type="Proteomes" id="UP000229784"/>
    </source>
</evidence>
<dbReference type="InterPro" id="IPR001270">
    <property type="entry name" value="ClpA/B"/>
</dbReference>
<dbReference type="Gene3D" id="3.40.50.300">
    <property type="entry name" value="P-loop containing nucleotide triphosphate hydrolases"/>
    <property type="match status" value="2"/>
</dbReference>
<evidence type="ECO:0000259" key="7">
    <source>
        <dbReference type="SMART" id="SM01086"/>
    </source>
</evidence>
<dbReference type="GO" id="GO:0005524">
    <property type="term" value="F:ATP binding"/>
    <property type="evidence" value="ECO:0007669"/>
    <property type="project" value="UniProtKB-KW"/>
</dbReference>
<dbReference type="Pfam" id="PF10431">
    <property type="entry name" value="ClpB_D2-small"/>
    <property type="match status" value="1"/>
</dbReference>
<keyword evidence="1" id="KW-0677">Repeat</keyword>
<organism evidence="8 9">
    <name type="scientific">bacterium (Candidatus Gribaldobacteria) CG08_land_8_20_14_0_20_39_15</name>
    <dbReference type="NCBI Taxonomy" id="2014273"/>
    <lineage>
        <taxon>Bacteria</taxon>
        <taxon>Candidatus Gribaldobacteria</taxon>
    </lineage>
</organism>
<sequence>MDFNLKNTAIYQAVRLSRNFVFQTAKPLMILFFVLAAICLGLISYAVWQQQQSQYNWDKTLAAGILFLAAGIVFGHLKTFLNTCLKKPKLSFSLADFLKEAVSSTAPPEVLTTDKSLSLTDVQDFNLAGFLDFESAQIFLRAFDYAKKAGMTEPTADLLLYCLLTSNNPKINFVFGRSGLDFSGLIKGLKDKFFDIKQKPVKPSGNFQSVLLPSANAAQNGQRATISPGDLLVGLAYVNEGFEKFLTENDFTKGDIANLLNWFSGRQELSDFRKRFWEKENLLKRGSLGRDFASGYTIMLDRYARDIRQVIKKTGEQEIIGHKKEIEQTERILERQELNNVLLVGEPKVGSELVVRAVAQKAFFGKSAAAINYKRFLEFDLTALVAGLGSQEEVVATLETCFSEVANAGNIILVVNYFENFVQEQAKPGAINITGILSRFLSFSSFQIIAAASYGGLHRIIEKNSLLLNLFEKVEVAEISAPEALVSLENAVPFFEKKHKRFIGYKALREIIKLSSRYLGQLPFPEKALRLLDEAMVFLSRHTKDKTLLPVHVQRIVSEKTQIPVGEAEAQEKQKLLNLEELIHQRLINQEEAVEELASALRRARAEVNIKAGPIGSFLFLGPTGVGKTETAKALAAIYFSSEERMIRLDMSEFQNIEDVKRFIGSETEPGLLTTPVKDRPFSLVLLDELEKAHANVLNLFLQVLDEGWLTDGLGRRIDFKNTIIIATSNAGAEMIRQTIQEGKNEQTLKKELLEYVLKQGIFRPEFINRFDALVVFKPLTKENLLDIAKLQLTKLAKGLADKGIKFEFTRDLREKIVELSYSPQFGAREMKRVLQDKLENVLAKAILSGQLKRGSKVEVNPIDFQLIIR</sequence>
<evidence type="ECO:0000256" key="1">
    <source>
        <dbReference type="ARBA" id="ARBA00022737"/>
    </source>
</evidence>
<evidence type="ECO:0000256" key="3">
    <source>
        <dbReference type="ARBA" id="ARBA00022840"/>
    </source>
</evidence>
<dbReference type="InterPro" id="IPR041546">
    <property type="entry name" value="ClpA/ClpB_AAA_lid"/>
</dbReference>
<keyword evidence="5" id="KW-0472">Membrane</keyword>
<dbReference type="GO" id="GO:0016887">
    <property type="term" value="F:ATP hydrolysis activity"/>
    <property type="evidence" value="ECO:0007669"/>
    <property type="project" value="InterPro"/>
</dbReference>
<keyword evidence="5" id="KW-0812">Transmembrane</keyword>
<feature type="domain" description="Clp ATPase C-terminal" evidence="7">
    <location>
        <begin position="780"/>
        <end position="865"/>
    </location>
</feature>
<keyword evidence="2" id="KW-0547">Nucleotide-binding</keyword>
<dbReference type="Pfam" id="PF07724">
    <property type="entry name" value="AAA_2"/>
    <property type="match status" value="1"/>
</dbReference>
<dbReference type="InterPro" id="IPR050130">
    <property type="entry name" value="ClpA_ClpB"/>
</dbReference>
<proteinExistence type="predicted"/>
<dbReference type="SUPFAM" id="SSF81923">
    <property type="entry name" value="Double Clp-N motif"/>
    <property type="match status" value="1"/>
</dbReference>
<feature type="domain" description="AAA+ ATPase" evidence="6">
    <location>
        <begin position="614"/>
        <end position="746"/>
    </location>
</feature>
<dbReference type="AlphaFoldDB" id="A0A2M6XTT4"/>